<gene>
    <name evidence="2" type="ORF">GS398_05685</name>
</gene>
<dbReference type="InterPro" id="IPR021428">
    <property type="entry name" value="DUF3078"/>
</dbReference>
<feature type="signal peptide" evidence="1">
    <location>
        <begin position="1"/>
        <end position="23"/>
    </location>
</feature>
<dbReference type="EMBL" id="WVHS01000001">
    <property type="protein sequence ID" value="MXV14780.1"/>
    <property type="molecule type" value="Genomic_DNA"/>
</dbReference>
<keyword evidence="3" id="KW-1185">Reference proteome</keyword>
<name>A0A7K1XUY2_9SPHI</name>
<evidence type="ECO:0000313" key="2">
    <source>
        <dbReference type="EMBL" id="MXV14780.1"/>
    </source>
</evidence>
<protein>
    <submittedName>
        <fullName evidence="2">DUF3078 domain-containing protein</fullName>
    </submittedName>
</protein>
<feature type="chain" id="PRO_5029507651" evidence="1">
    <location>
        <begin position="24"/>
        <end position="338"/>
    </location>
</feature>
<accession>A0A7K1XUY2</accession>
<keyword evidence="1" id="KW-0732">Signal</keyword>
<organism evidence="2 3">
    <name type="scientific">Hufsiella ginkgonis</name>
    <dbReference type="NCBI Taxonomy" id="2695274"/>
    <lineage>
        <taxon>Bacteria</taxon>
        <taxon>Pseudomonadati</taxon>
        <taxon>Bacteroidota</taxon>
        <taxon>Sphingobacteriia</taxon>
        <taxon>Sphingobacteriales</taxon>
        <taxon>Sphingobacteriaceae</taxon>
        <taxon>Hufsiella</taxon>
    </lineage>
</organism>
<evidence type="ECO:0000313" key="3">
    <source>
        <dbReference type="Proteomes" id="UP000451233"/>
    </source>
</evidence>
<sequence length="338" mass="38562">MDKLLKTVFVLVPFLLTTFAASAQEPKEQKAVADTSLLNSLKQYPKKNTLPVRQPVMQIQPVQIPVSELNLKVDYWKRWITFGINLNQAAFSNNWSGGGVNSIALGSLFNYKTDYTRGDKNYVSEVILQYGKLKNKNQLERKTNDRVFWDNKVALKLSKNWYFFGSLNFESQFDAGYAYSKDKSGQEVRTRISEFMAPGYLTESLGFEFKPNKTFFLRIGTGTARQTFVLDTSLYRAIPKNYGVKPGGRFRNELAFQVVSSVDKNLNENLNIKSRYTLFANYEKLNNIDQRLDVTFTSRITRLVNVTLSGIAIYDDDASNRIQASQALALGLVYKFPK</sequence>
<dbReference type="RefSeq" id="WP_160905729.1">
    <property type="nucleotide sequence ID" value="NZ_WVHS01000001.1"/>
</dbReference>
<evidence type="ECO:0000256" key="1">
    <source>
        <dbReference type="SAM" id="SignalP"/>
    </source>
</evidence>
<proteinExistence type="predicted"/>
<reference evidence="2 3" key="1">
    <citation type="submission" date="2019-11" db="EMBL/GenBank/DDBJ databases">
        <title>Pedobacter sp. HMF7056 Genome sequencing and assembly.</title>
        <authorList>
            <person name="Kang H."/>
            <person name="Kim H."/>
            <person name="Joh K."/>
        </authorList>
    </citation>
    <scope>NUCLEOTIDE SEQUENCE [LARGE SCALE GENOMIC DNA]</scope>
    <source>
        <strain evidence="2 3">HMF7056</strain>
    </source>
</reference>
<dbReference type="Proteomes" id="UP000451233">
    <property type="component" value="Unassembled WGS sequence"/>
</dbReference>
<comment type="caution">
    <text evidence="2">The sequence shown here is derived from an EMBL/GenBank/DDBJ whole genome shotgun (WGS) entry which is preliminary data.</text>
</comment>
<dbReference type="Pfam" id="PF11276">
    <property type="entry name" value="DUF3078"/>
    <property type="match status" value="1"/>
</dbReference>
<dbReference type="AlphaFoldDB" id="A0A7K1XUY2"/>